<gene>
    <name evidence="1" type="ORF">STCU_11570</name>
</gene>
<proteinExistence type="predicted"/>
<accession>S9TIA3</accession>
<keyword evidence="2" id="KW-1185">Reference proteome</keyword>
<name>S9TIA3_9TRYP</name>
<dbReference type="Proteomes" id="UP000015354">
    <property type="component" value="Unassembled WGS sequence"/>
</dbReference>
<comment type="caution">
    <text evidence="1">The sequence shown here is derived from an EMBL/GenBank/DDBJ whole genome shotgun (WGS) entry which is preliminary data.</text>
</comment>
<dbReference type="EMBL" id="ATMH01011556">
    <property type="protein sequence ID" value="EPY16068.1"/>
    <property type="molecule type" value="Genomic_DNA"/>
</dbReference>
<sequence>MDALSSDDQISLLEGYVLAVDKDTYISSLIKDSCGYLFLKTLHNLNHKGADLPTDVEKYVAELESDVSSLSEEEKAVVLKHMLLQIERSNTAQQKDLLKKFNDAFLELTFSYPKPVAVEGSNTLGGEGEAPPHALDGSKWTQEEAVKELLSSDAPNLNDYTPLLYRHVDPNAALIKDQDLFLELMKRQPSVAHVKNLSILVTRVSSDEVFRLVRGMSLEQVEQLISTVKDAVHSDAVVGSWFLKAFERERHALDETTLSTEERHAVYAKMHRWVKGLPSSPSHDSFGSQLLREMLRLDLERNVLSVETFVEYLKHPLNDMHAYQSNKKHASRVTSNMNVWHRIHNIQQSIWPNESDLVRSYLLALLQAKVSTMILAPFFNAEYLTRVTKEAQLLAGEDVDVKGVLSETQMTELRERCELQFPRWNKRYFNPGENVCLSVCMKNVPMLAVNVFEINSAKCGGMELTDMDLAGLLPKTSRELSFENISSMVKHTVELENLFEAKRGVYIVDCVGAGLSCRVLIRVGTLMTTRRLTSKGAVFHIIDENKNVCKDKSTGILIDGKLFTPDPKLEHGILIPYRSSVIQQNAVLRHAGFAQRCNIQVPQEQLQFSTVVFVHEESVAACGCVKVAVRPVMAVTGETVSTSVLRKWRAEVHSSNDKGVRNSQVYHDLHLDATTNTFLLDYLVPPKTEELTVKLSAEFFSCAKDKWVDVECTRRVLVDRFRKSPVFADVFLRQEGDCYAVHFLGKDGEPYSKQQVQLLVQRKYWKVPETVTLMTDEKGVVDLGRIGTYASSVHVEMLDSPSKELVPGRTYTFGSHDTVAALSDSYDVVEGEVLQLPLGAVVYDASRYDLVRFGPPENEVISRHEKALRCVDDVLLVEGLEEGEYRLAYLDYNRTVKVTVHKGKRWAPWPQRYIEKDEALVEISDADKSLMCKHFKQENGSVEFEVSSPDLNRVVVHAFAYTFVPPSLETLREAVAALKLNHQRHTYPLTRSANVFSQKQLGDEIRYVLERKRRRSLLGNTLEKPPGLLKRHLLQSTTTEEEALTTEEAEMLRPEMHPMMRNMAMPCAAAMPGGRIEKKHGMMKMRSMESERDGVSATCFMMNTAPSARSQRAPLDYCVESISGFLAKEGWSQFNMKPDVNTGKVSFQVPPADGYSTLVCVVCDGISGMVTTVPLTASVWPTLPVALDASRAADKTYVPERSVQALAKGEQCVIPSAADMCVVDDVVVATDILQLVQQDVSWSKWAFVSEWGTLSPLEKLKKYDTYMCHELNIFAYFKDKEFFDAVVRPHIGSKSQKKLVDLLLLGDTEAAVRLLRSPLALMLPTVEQVLVVYFLKDHMPDLCTALAQRLRDEAAALREDDEEYERRFDTALTRQAIENVSESDYAQRNDPAFSQVRGATDSCIAQNFCMHSAMVNEEVHVQVHRPMGDTNEYAEQQYMEGEDAPIAEGLRFWADAAAHFAAGGAAGRPFLSGNFIYATGTLSEALLALSLLDLPLVHAEHQSTKSADALRLTVSGNSMVLLKAITEKQCEPLDIEILVSQRFCDPVDRYVFGADGSRTLKKVNEFLVGKTYMSRVAVTNTTDAQQDVNVVTEVPQGAVPVSSLDYTDSRMLRLDPLTTEVVEFLFYFPREGDFTCLPASVNKKGLPVCTAGIVGALKVVRKRTSRDIQTISDLLSQGTEADVLAFMEKENLHNPRVFSPDVIYWLLNKKSFYTAVLDLFRRKNFFNEVVWGFAIYHADVPTFLEYVQLSLGVAEQAALYVKTPHIVIDRFNYREYSPLAAARAHEIGRYKHNIRNVEFRETYLLFLRYLVDKAQHVTQRDHLYLSTYLLLQERVSEATRVYAMIDRAQLVGESALQIQYDYLTAYLDIYDVSSPTPFAKAREVSMAYLTYPVFTWRNRFIDVLNLLAEHSGDADVLKKTAGETDVDKNRQGAQREPLLSVELQKDTLCVSVERVEQFHVNFYRVDLEIPFSRDPFMRAETLNFSYVVPNEQVVVANAGSAALHDVRIPESLRNSNVVACVEAGALSESVTYTPSHMNVVVNRHYGQVKVTRAADNKPLPSVYVKVFALKHDGSSKFFKDGYTDLRGCFEYTAVNGVGDYASISEFSLLVCEKHGAVLRRAPPPSAVATLETTARALVSNDMVQVQNRMANGTSNVFFKV</sequence>
<evidence type="ECO:0000313" key="2">
    <source>
        <dbReference type="Proteomes" id="UP000015354"/>
    </source>
</evidence>
<protein>
    <submittedName>
        <fullName evidence="1">Uncharacterized protein</fullName>
    </submittedName>
</protein>
<organism evidence="1 2">
    <name type="scientific">Strigomonas culicis</name>
    <dbReference type="NCBI Taxonomy" id="28005"/>
    <lineage>
        <taxon>Eukaryota</taxon>
        <taxon>Discoba</taxon>
        <taxon>Euglenozoa</taxon>
        <taxon>Kinetoplastea</taxon>
        <taxon>Metakinetoplastina</taxon>
        <taxon>Trypanosomatida</taxon>
        <taxon>Trypanosomatidae</taxon>
        <taxon>Strigomonadinae</taxon>
        <taxon>Strigomonas</taxon>
    </lineage>
</organism>
<dbReference type="OrthoDB" id="17798at2759"/>
<reference evidence="1 2" key="1">
    <citation type="journal article" date="2013" name="PLoS ONE">
        <title>Predicting the Proteins of Angomonas deanei, Strigomonas culicis and Their Respective Endosymbionts Reveals New Aspects of the Trypanosomatidae Family.</title>
        <authorList>
            <person name="Motta M.C."/>
            <person name="Martins A.C."/>
            <person name="de Souza S.S."/>
            <person name="Catta-Preta C.M."/>
            <person name="Silva R."/>
            <person name="Klein C.C."/>
            <person name="de Almeida L.G."/>
            <person name="de Lima Cunha O."/>
            <person name="Ciapina L.P."/>
            <person name="Brocchi M."/>
            <person name="Colabardini A.C."/>
            <person name="de Araujo Lima B."/>
            <person name="Machado C.R."/>
            <person name="de Almeida Soares C.M."/>
            <person name="Probst C.M."/>
            <person name="de Menezes C.B."/>
            <person name="Thompson C.E."/>
            <person name="Bartholomeu D.C."/>
            <person name="Gradia D.F."/>
            <person name="Pavoni D.P."/>
            <person name="Grisard E.C."/>
            <person name="Fantinatti-Garboggini F."/>
            <person name="Marchini F.K."/>
            <person name="Rodrigues-Luiz G.F."/>
            <person name="Wagner G."/>
            <person name="Goldman G.H."/>
            <person name="Fietto J.L."/>
            <person name="Elias M.C."/>
            <person name="Goldman M.H."/>
            <person name="Sagot M.F."/>
            <person name="Pereira M."/>
            <person name="Stoco P.H."/>
            <person name="de Mendonca-Neto R.P."/>
            <person name="Teixeira S.M."/>
            <person name="Maciel T.E."/>
            <person name="de Oliveira Mendes T.A."/>
            <person name="Urmenyi T.P."/>
            <person name="de Souza W."/>
            <person name="Schenkman S."/>
            <person name="de Vasconcelos A.T."/>
        </authorList>
    </citation>
    <scope>NUCLEOTIDE SEQUENCE [LARGE SCALE GENOMIC DNA]</scope>
</reference>
<evidence type="ECO:0000313" key="1">
    <source>
        <dbReference type="EMBL" id="EPY16068.1"/>
    </source>
</evidence>